<dbReference type="InterPro" id="IPR008496">
    <property type="entry name" value="TMEM222/RTE1"/>
</dbReference>
<keyword evidence="1" id="KW-0812">Transmembrane</keyword>
<organism evidence="2 3">
    <name type="scientific">Tritrichomonas musculus</name>
    <dbReference type="NCBI Taxonomy" id="1915356"/>
    <lineage>
        <taxon>Eukaryota</taxon>
        <taxon>Metamonada</taxon>
        <taxon>Parabasalia</taxon>
        <taxon>Tritrichomonadida</taxon>
        <taxon>Tritrichomonadidae</taxon>
        <taxon>Tritrichomonas</taxon>
    </lineage>
</organism>
<protein>
    <recommendedName>
        <fullName evidence="4">Transmembrane protein</fullName>
    </recommendedName>
</protein>
<dbReference type="Pfam" id="PF05608">
    <property type="entry name" value="RTE1"/>
    <property type="match status" value="2"/>
</dbReference>
<sequence>MSIYDNDSINIDNQSQQLISPSNDPRLSCCIVWTQIPMLTWIIPLFGHVGICDSHGCVHDFQGTYYVGKGNMLFGDPSQKWVIPIDPATLDNAINEVANQFKGVPYDILCSNCHFFVASVLDHANFRPLCCFKNWSTGATIKIAWGIFLKGRSISICRFLSTWIPFLIFYGIIILIIVLIVKL</sequence>
<evidence type="ECO:0008006" key="4">
    <source>
        <dbReference type="Google" id="ProtNLM"/>
    </source>
</evidence>
<dbReference type="PANTHER" id="PTHR20921">
    <property type="entry name" value="TRANSMEMBRANE PROTEIN 222"/>
    <property type="match status" value="1"/>
</dbReference>
<dbReference type="PANTHER" id="PTHR20921:SF0">
    <property type="entry name" value="TRANSMEMBRANE PROTEIN 222"/>
    <property type="match status" value="1"/>
</dbReference>
<evidence type="ECO:0000313" key="3">
    <source>
        <dbReference type="Proteomes" id="UP001470230"/>
    </source>
</evidence>
<keyword evidence="1" id="KW-0472">Membrane</keyword>
<evidence type="ECO:0000313" key="2">
    <source>
        <dbReference type="EMBL" id="KAK8889302.1"/>
    </source>
</evidence>
<evidence type="ECO:0000256" key="1">
    <source>
        <dbReference type="SAM" id="Phobius"/>
    </source>
</evidence>
<feature type="transmembrane region" description="Helical" evidence="1">
    <location>
        <begin position="163"/>
        <end position="181"/>
    </location>
</feature>
<keyword evidence="1" id="KW-1133">Transmembrane helix</keyword>
<gene>
    <name evidence="2" type="ORF">M9Y10_034048</name>
</gene>
<keyword evidence="3" id="KW-1185">Reference proteome</keyword>
<proteinExistence type="predicted"/>
<reference evidence="2 3" key="1">
    <citation type="submission" date="2024-04" db="EMBL/GenBank/DDBJ databases">
        <title>Tritrichomonas musculus Genome.</title>
        <authorList>
            <person name="Alves-Ferreira E."/>
            <person name="Grigg M."/>
            <person name="Lorenzi H."/>
            <person name="Galac M."/>
        </authorList>
    </citation>
    <scope>NUCLEOTIDE SEQUENCE [LARGE SCALE GENOMIC DNA]</scope>
    <source>
        <strain evidence="2 3">EAF2021</strain>
    </source>
</reference>
<dbReference type="EMBL" id="JAPFFF010000005">
    <property type="protein sequence ID" value="KAK8889302.1"/>
    <property type="molecule type" value="Genomic_DNA"/>
</dbReference>
<dbReference type="Proteomes" id="UP001470230">
    <property type="component" value="Unassembled WGS sequence"/>
</dbReference>
<accession>A0ABR2KEI5</accession>
<comment type="caution">
    <text evidence="2">The sequence shown here is derived from an EMBL/GenBank/DDBJ whole genome shotgun (WGS) entry which is preliminary data.</text>
</comment>
<name>A0ABR2KEI5_9EUKA</name>